<evidence type="ECO:0000313" key="9">
    <source>
        <dbReference type="EMBL" id="KPL52256.1"/>
    </source>
</evidence>
<evidence type="ECO:0000256" key="7">
    <source>
        <dbReference type="ARBA" id="ARBA00023136"/>
    </source>
</evidence>
<keyword evidence="5 8" id="KW-0812">Transmembrane</keyword>
<evidence type="ECO:0000256" key="2">
    <source>
        <dbReference type="ARBA" id="ARBA00022448"/>
    </source>
</evidence>
<keyword evidence="7 8" id="KW-0472">Membrane</keyword>
<name>A0A0P6W4P2_9HYPH</name>
<accession>A0A0P6W4P2</accession>
<evidence type="ECO:0000256" key="1">
    <source>
        <dbReference type="ARBA" id="ARBA00004651"/>
    </source>
</evidence>
<keyword evidence="4" id="KW-0997">Cell inner membrane</keyword>
<dbReference type="EMBL" id="LJYW01000001">
    <property type="protein sequence ID" value="KPL52256.1"/>
    <property type="molecule type" value="Genomic_DNA"/>
</dbReference>
<comment type="subcellular location">
    <subcellularLocation>
        <location evidence="1">Cell membrane</location>
        <topology evidence="1">Multi-pass membrane protein</topology>
    </subcellularLocation>
</comment>
<dbReference type="Proteomes" id="UP000048984">
    <property type="component" value="Unassembled WGS sequence"/>
</dbReference>
<feature type="transmembrane region" description="Helical" evidence="8">
    <location>
        <begin position="76"/>
        <end position="103"/>
    </location>
</feature>
<feature type="transmembrane region" description="Helical" evidence="8">
    <location>
        <begin position="270"/>
        <end position="289"/>
    </location>
</feature>
<feature type="transmembrane region" description="Helical" evidence="8">
    <location>
        <begin position="240"/>
        <end position="263"/>
    </location>
</feature>
<dbReference type="CDD" id="cd06579">
    <property type="entry name" value="TM_PBP1_transp_AraH_like"/>
    <property type="match status" value="1"/>
</dbReference>
<dbReference type="STRING" id="665126.ABB55_08435"/>
<reference evidence="9 10" key="1">
    <citation type="submission" date="2015-09" db="EMBL/GenBank/DDBJ databases">
        <authorList>
            <person name="Jackson K.R."/>
            <person name="Lunt B.L."/>
            <person name="Fisher J.N.B."/>
            <person name="Gardner A.V."/>
            <person name="Bailey M.E."/>
            <person name="Deus L.M."/>
            <person name="Earl A.S."/>
            <person name="Gibby P.D."/>
            <person name="Hartmann K.A."/>
            <person name="Liu J.E."/>
            <person name="Manci A.M."/>
            <person name="Nielsen D.A."/>
            <person name="Solomon M.B."/>
            <person name="Breakwell D.P."/>
            <person name="Burnett S.H."/>
            <person name="Grose J.H."/>
        </authorList>
    </citation>
    <scope>NUCLEOTIDE SEQUENCE [LARGE SCALE GENOMIC DNA]</scope>
    <source>
        <strain evidence="9 10">16</strain>
    </source>
</reference>
<proteinExistence type="predicted"/>
<feature type="transmembrane region" description="Helical" evidence="8">
    <location>
        <begin position="152"/>
        <end position="181"/>
    </location>
</feature>
<keyword evidence="10" id="KW-1185">Reference proteome</keyword>
<dbReference type="Pfam" id="PF02653">
    <property type="entry name" value="BPD_transp_2"/>
    <property type="match status" value="1"/>
</dbReference>
<organism evidence="9 10">
    <name type="scientific">Prosthecodimorpha hirschii</name>
    <dbReference type="NCBI Taxonomy" id="665126"/>
    <lineage>
        <taxon>Bacteria</taxon>
        <taxon>Pseudomonadati</taxon>
        <taxon>Pseudomonadota</taxon>
        <taxon>Alphaproteobacteria</taxon>
        <taxon>Hyphomicrobiales</taxon>
        <taxon>Ancalomicrobiaceae</taxon>
        <taxon>Prosthecodimorpha</taxon>
    </lineage>
</organism>
<keyword evidence="6 8" id="KW-1133">Transmembrane helix</keyword>
<sequence length="325" mass="33907">MAAMLRGLNQERIVFTIAVVLFVLFSVLLPGFLSAGNLLSLIQNVSILGILGVAMAIAIIGRGIDLSILSTMPVSAAWLLTLVNGGMPIGLAFVCALGFVIAVGIINGTLIAYVEIPAIFATLAMGIVVYGFGKAFMTPIDAVYTGRGESWFYAIGSGRVLGIPSPVIVFALVAAAAFLFLRTLKPGRFIYGMGDNPLAARVTGIPVRPMIILQYVIISIIALIAGIVMATALAGINTRLALSTMVYDVILVVVLGGIGLAGGKGGIRNVVVGTLLIGILLNGMTIMNLTYTVQSILKSVILLLAIVADTLLNPRDEQTAQHGDI</sequence>
<protein>
    <submittedName>
        <fullName evidence="9">ABC transporter permease</fullName>
    </submittedName>
</protein>
<dbReference type="PANTHER" id="PTHR32196">
    <property type="entry name" value="ABC TRANSPORTER PERMEASE PROTEIN YPHD-RELATED-RELATED"/>
    <property type="match status" value="1"/>
</dbReference>
<reference evidence="9 10" key="2">
    <citation type="submission" date="2015-10" db="EMBL/GenBank/DDBJ databases">
        <title>Draft Genome Sequence of Prosthecomicrobium hirschii ATCC 27832.</title>
        <authorList>
            <person name="Daniel J."/>
            <person name="Givan S.A."/>
            <person name="Brun Y.V."/>
            <person name="Brown P.J."/>
        </authorList>
    </citation>
    <scope>NUCLEOTIDE SEQUENCE [LARGE SCALE GENOMIC DNA]</scope>
    <source>
        <strain evidence="9 10">16</strain>
    </source>
</reference>
<evidence type="ECO:0000256" key="5">
    <source>
        <dbReference type="ARBA" id="ARBA00022692"/>
    </source>
</evidence>
<evidence type="ECO:0000256" key="4">
    <source>
        <dbReference type="ARBA" id="ARBA00022519"/>
    </source>
</evidence>
<evidence type="ECO:0000313" key="10">
    <source>
        <dbReference type="Proteomes" id="UP000048984"/>
    </source>
</evidence>
<evidence type="ECO:0000256" key="6">
    <source>
        <dbReference type="ARBA" id="ARBA00022989"/>
    </source>
</evidence>
<evidence type="ECO:0000256" key="3">
    <source>
        <dbReference type="ARBA" id="ARBA00022475"/>
    </source>
</evidence>
<dbReference type="GO" id="GO:0022857">
    <property type="term" value="F:transmembrane transporter activity"/>
    <property type="evidence" value="ECO:0007669"/>
    <property type="project" value="InterPro"/>
</dbReference>
<dbReference type="AlphaFoldDB" id="A0A0P6W4P2"/>
<feature type="transmembrane region" description="Helical" evidence="8">
    <location>
        <begin position="45"/>
        <end position="64"/>
    </location>
</feature>
<keyword evidence="2" id="KW-0813">Transport</keyword>
<keyword evidence="3" id="KW-1003">Cell membrane</keyword>
<gene>
    <name evidence="9" type="ORF">ABB55_08435</name>
</gene>
<dbReference type="GO" id="GO:0005886">
    <property type="term" value="C:plasma membrane"/>
    <property type="evidence" value="ECO:0007669"/>
    <property type="project" value="UniProtKB-SubCell"/>
</dbReference>
<dbReference type="InterPro" id="IPR001851">
    <property type="entry name" value="ABC_transp_permease"/>
</dbReference>
<feature type="transmembrane region" description="Helical" evidence="8">
    <location>
        <begin position="211"/>
        <end position="234"/>
    </location>
</feature>
<feature type="transmembrane region" description="Helical" evidence="8">
    <location>
        <begin position="110"/>
        <end position="132"/>
    </location>
</feature>
<comment type="caution">
    <text evidence="9">The sequence shown here is derived from an EMBL/GenBank/DDBJ whole genome shotgun (WGS) entry which is preliminary data.</text>
</comment>
<evidence type="ECO:0000256" key="8">
    <source>
        <dbReference type="SAM" id="Phobius"/>
    </source>
</evidence>
<dbReference type="PANTHER" id="PTHR32196:SF21">
    <property type="entry name" value="ABC TRANSPORTER PERMEASE PROTEIN YPHD-RELATED"/>
    <property type="match status" value="1"/>
</dbReference>
<feature type="transmembrane region" description="Helical" evidence="8">
    <location>
        <begin position="12"/>
        <end position="33"/>
    </location>
</feature>